<dbReference type="Proteomes" id="UP001139971">
    <property type="component" value="Unassembled WGS sequence"/>
</dbReference>
<dbReference type="EMBL" id="JAOVZO020000018">
    <property type="protein sequence ID" value="MDC8013614.1"/>
    <property type="molecule type" value="Genomic_DNA"/>
</dbReference>
<gene>
    <name evidence="2" type="ORF">OD750_013810</name>
</gene>
<reference evidence="2" key="1">
    <citation type="submission" date="2023-02" db="EMBL/GenBank/DDBJ databases">
        <title>Tahibacter soli sp. nov. isolated from soil.</title>
        <authorList>
            <person name="Baek J.H."/>
            <person name="Lee J.K."/>
            <person name="Choi D.G."/>
            <person name="Jeon C.O."/>
        </authorList>
    </citation>
    <scope>NUCLEOTIDE SEQUENCE</scope>
    <source>
        <strain evidence="2">BL</strain>
    </source>
</reference>
<feature type="chain" id="PRO_5040757042" evidence="1">
    <location>
        <begin position="25"/>
        <end position="276"/>
    </location>
</feature>
<evidence type="ECO:0000256" key="1">
    <source>
        <dbReference type="SAM" id="SignalP"/>
    </source>
</evidence>
<keyword evidence="1" id="KW-0732">Signal</keyword>
<accession>A0A9X3YJN8</accession>
<protein>
    <submittedName>
        <fullName evidence="2">Uncharacterized protein</fullName>
    </submittedName>
</protein>
<evidence type="ECO:0000313" key="3">
    <source>
        <dbReference type="Proteomes" id="UP001139971"/>
    </source>
</evidence>
<name>A0A9X3YJN8_9GAMM</name>
<sequence length="276" mass="31114">MKVLGMAVAGALALAGTFAPRAEASLYNVQGSPYTLGVIDVIGVYNNSPEIYLGDLSDGVWGYYDWGVYPEYDYYPSAPDICDVLGREGRPKDCTREFVAGVPSSASSVLAGATYPYPSRFVGWSAELYRIQINGHYSYANEMLAGCYSNPSRDPSQCETSYLADIENCSTFPDLNTVKDEFSNPRYVCENGAWMIRQRIESAQIDRYIGSWFGSGIGFGRGPFSVNINLGALDGMWYNMMNVYNRLITYRRKYDICKEWYDQFDRHYCDSYYSGY</sequence>
<proteinExistence type="predicted"/>
<feature type="signal peptide" evidence="1">
    <location>
        <begin position="1"/>
        <end position="24"/>
    </location>
</feature>
<dbReference type="RefSeq" id="WP_263542309.1">
    <property type="nucleotide sequence ID" value="NZ_JAOVZO020000018.1"/>
</dbReference>
<keyword evidence="3" id="KW-1185">Reference proteome</keyword>
<dbReference type="AlphaFoldDB" id="A0A9X3YJN8"/>
<comment type="caution">
    <text evidence="2">The sequence shown here is derived from an EMBL/GenBank/DDBJ whole genome shotgun (WGS) entry which is preliminary data.</text>
</comment>
<evidence type="ECO:0000313" key="2">
    <source>
        <dbReference type="EMBL" id="MDC8013614.1"/>
    </source>
</evidence>
<organism evidence="2 3">
    <name type="scientific">Tahibacter soli</name>
    <dbReference type="NCBI Taxonomy" id="2983605"/>
    <lineage>
        <taxon>Bacteria</taxon>
        <taxon>Pseudomonadati</taxon>
        <taxon>Pseudomonadota</taxon>
        <taxon>Gammaproteobacteria</taxon>
        <taxon>Lysobacterales</taxon>
        <taxon>Rhodanobacteraceae</taxon>
        <taxon>Tahibacter</taxon>
    </lineage>
</organism>